<dbReference type="EMBL" id="JACGCM010000287">
    <property type="protein sequence ID" value="KAF6174170.1"/>
    <property type="molecule type" value="Genomic_DNA"/>
</dbReference>
<accession>A0A7J7P4A1</accession>
<keyword evidence="3" id="KW-1185">Reference proteome</keyword>
<name>A0A7J7P4A1_9MAGN</name>
<dbReference type="Proteomes" id="UP000541444">
    <property type="component" value="Unassembled WGS sequence"/>
</dbReference>
<gene>
    <name evidence="2" type="ORF">GIB67_033702</name>
</gene>
<evidence type="ECO:0000256" key="1">
    <source>
        <dbReference type="SAM" id="Phobius"/>
    </source>
</evidence>
<evidence type="ECO:0000313" key="2">
    <source>
        <dbReference type="EMBL" id="KAF6174170.1"/>
    </source>
</evidence>
<proteinExistence type="predicted"/>
<keyword evidence="1" id="KW-1133">Transmembrane helix</keyword>
<reference evidence="2 3" key="1">
    <citation type="journal article" date="2020" name="IScience">
        <title>Genome Sequencing of the Endangered Kingdonia uniflora (Circaeasteraceae, Ranunculales) Reveals Potential Mechanisms of Evolutionary Specialization.</title>
        <authorList>
            <person name="Sun Y."/>
            <person name="Deng T."/>
            <person name="Zhang A."/>
            <person name="Moore M.J."/>
            <person name="Landis J.B."/>
            <person name="Lin N."/>
            <person name="Zhang H."/>
            <person name="Zhang X."/>
            <person name="Huang J."/>
            <person name="Zhang X."/>
            <person name="Sun H."/>
            <person name="Wang H."/>
        </authorList>
    </citation>
    <scope>NUCLEOTIDE SEQUENCE [LARGE SCALE GENOMIC DNA]</scope>
    <source>
        <strain evidence="2">TB1705</strain>
        <tissue evidence="2">Leaf</tissue>
    </source>
</reference>
<keyword evidence="1" id="KW-0472">Membrane</keyword>
<comment type="caution">
    <text evidence="2">The sequence shown here is derived from an EMBL/GenBank/DDBJ whole genome shotgun (WGS) entry which is preliminary data.</text>
</comment>
<organism evidence="2 3">
    <name type="scientific">Kingdonia uniflora</name>
    <dbReference type="NCBI Taxonomy" id="39325"/>
    <lineage>
        <taxon>Eukaryota</taxon>
        <taxon>Viridiplantae</taxon>
        <taxon>Streptophyta</taxon>
        <taxon>Embryophyta</taxon>
        <taxon>Tracheophyta</taxon>
        <taxon>Spermatophyta</taxon>
        <taxon>Magnoliopsida</taxon>
        <taxon>Ranunculales</taxon>
        <taxon>Circaeasteraceae</taxon>
        <taxon>Kingdonia</taxon>
    </lineage>
</organism>
<evidence type="ECO:0000313" key="3">
    <source>
        <dbReference type="Proteomes" id="UP000541444"/>
    </source>
</evidence>
<protein>
    <submittedName>
        <fullName evidence="2">Uncharacterized protein</fullName>
    </submittedName>
</protein>
<dbReference type="AlphaFoldDB" id="A0A7J7P4A1"/>
<feature type="transmembrane region" description="Helical" evidence="1">
    <location>
        <begin position="24"/>
        <end position="46"/>
    </location>
</feature>
<sequence>MTNPEIAAGLRAAVLLLQWQASNLALQFIIIFAFLRSSIVIVLPDLSQSQMSTSSRSPGAPEVGKSMGCSSAVNSVYKNTFFRARSHEDRFDRRYGT</sequence>
<keyword evidence="1" id="KW-0812">Transmembrane</keyword>